<evidence type="ECO:0000259" key="17">
    <source>
        <dbReference type="Pfam" id="PF02563"/>
    </source>
</evidence>
<keyword evidence="6 16" id="KW-0812">Transmembrane</keyword>
<feature type="compositionally biased region" description="Low complexity" evidence="15">
    <location>
        <begin position="47"/>
        <end position="58"/>
    </location>
</feature>
<feature type="domain" description="Soluble ligand binding" evidence="18">
    <location>
        <begin position="536"/>
        <end position="561"/>
    </location>
</feature>
<feature type="compositionally biased region" description="Low complexity" evidence="15">
    <location>
        <begin position="185"/>
        <end position="209"/>
    </location>
</feature>
<dbReference type="EMBL" id="CAJNBJ010000001">
    <property type="protein sequence ID" value="CAE6694980.1"/>
    <property type="molecule type" value="Genomic_DNA"/>
</dbReference>
<dbReference type="Proteomes" id="UP000675880">
    <property type="component" value="Unassembled WGS sequence"/>
</dbReference>
<proteinExistence type="inferred from homology"/>
<dbReference type="InterPro" id="IPR049712">
    <property type="entry name" value="Poly_export"/>
</dbReference>
<evidence type="ECO:0000256" key="13">
    <source>
        <dbReference type="ARBA" id="ARBA00023237"/>
    </source>
</evidence>
<evidence type="ECO:0000256" key="11">
    <source>
        <dbReference type="ARBA" id="ARBA00023136"/>
    </source>
</evidence>
<keyword evidence="5" id="KW-0762">Sugar transport</keyword>
<evidence type="ECO:0000259" key="18">
    <source>
        <dbReference type="Pfam" id="PF10531"/>
    </source>
</evidence>
<evidence type="ECO:0000256" key="15">
    <source>
        <dbReference type="SAM" id="MobiDB-lite"/>
    </source>
</evidence>
<gene>
    <name evidence="20" type="ORF">NSPZN2_10411</name>
</gene>
<dbReference type="Pfam" id="PF02563">
    <property type="entry name" value="Poly_export"/>
    <property type="match status" value="1"/>
</dbReference>
<evidence type="ECO:0000256" key="6">
    <source>
        <dbReference type="ARBA" id="ARBA00022692"/>
    </source>
</evidence>
<organism evidence="20 21">
    <name type="scientific">Nitrospira defluvii</name>
    <dbReference type="NCBI Taxonomy" id="330214"/>
    <lineage>
        <taxon>Bacteria</taxon>
        <taxon>Pseudomonadati</taxon>
        <taxon>Nitrospirota</taxon>
        <taxon>Nitrospiria</taxon>
        <taxon>Nitrospirales</taxon>
        <taxon>Nitrospiraceae</taxon>
        <taxon>Nitrospira</taxon>
    </lineage>
</organism>
<evidence type="ECO:0000313" key="21">
    <source>
        <dbReference type="Proteomes" id="UP000675880"/>
    </source>
</evidence>
<comment type="caution">
    <text evidence="20">The sequence shown here is derived from an EMBL/GenBank/DDBJ whole genome shotgun (WGS) entry which is preliminary data.</text>
</comment>
<evidence type="ECO:0000256" key="14">
    <source>
        <dbReference type="ARBA" id="ARBA00023288"/>
    </source>
</evidence>
<keyword evidence="9" id="KW-0406">Ion transport</keyword>
<dbReference type="InterPro" id="IPR003715">
    <property type="entry name" value="Poly_export_N"/>
</dbReference>
<dbReference type="PANTHER" id="PTHR33619:SF3">
    <property type="entry name" value="POLYSACCHARIDE EXPORT PROTEIN GFCE-RELATED"/>
    <property type="match status" value="1"/>
</dbReference>
<evidence type="ECO:0000256" key="16">
    <source>
        <dbReference type="SAM" id="Phobius"/>
    </source>
</evidence>
<evidence type="ECO:0000313" key="20">
    <source>
        <dbReference type="EMBL" id="CAE6694980.1"/>
    </source>
</evidence>
<feature type="domain" description="SLBB" evidence="19">
    <location>
        <begin position="354"/>
        <end position="431"/>
    </location>
</feature>
<dbReference type="Pfam" id="PF22461">
    <property type="entry name" value="SLBB_2"/>
    <property type="match status" value="1"/>
</dbReference>
<dbReference type="InterPro" id="IPR019554">
    <property type="entry name" value="Soluble_ligand-bd"/>
</dbReference>
<dbReference type="RefSeq" id="WP_213040298.1">
    <property type="nucleotide sequence ID" value="NZ_CAJNBJ010000001.1"/>
</dbReference>
<protein>
    <submittedName>
        <fullName evidence="20">Capsule polysaccharide export protein</fullName>
    </submittedName>
</protein>
<evidence type="ECO:0000256" key="4">
    <source>
        <dbReference type="ARBA" id="ARBA00022452"/>
    </source>
</evidence>
<feature type="domain" description="Soluble ligand binding" evidence="18">
    <location>
        <begin position="437"/>
        <end position="490"/>
    </location>
</feature>
<sequence>MGVSRYSSHRAPGSLRSNLCARTLIWMLVASFVLPPSLLAQNLQSQPAVPGGLQQQPGPGVPGGLFNPGGFAVPGTGGQLGQAIVTNPTALQPIVPNQVPCPIPLSSDLTSKGTVPNLNDYWPVEPSSLLPSSIEQRMKQEQEERDRRQEKLQAEKEKSSIEYQVQVEREKKGVAQLPFGQGAVPGLQPSLGQQSPQPGTQPAGQPGAGRPLPEKKAFTAELLRQQDFNVEEAFAEFSVLHGVKSRVRQFGYEFFEAQASTFSPVQDVPVGPDYVVGPQDSLAVHIWNVPDPSFNRSFIVPVERDGMIVIPQVGAISVGGQPFSQVEQTVRARLGSLLKRFELHVSMARIRTIKVFVVGEVIRPGAYEISALATASNALYAACGPARSGSLRQVKVMREGKTVADLDLYDFLLRGDRRFDQRLQSGDVVLVPPLGPVVAISGSIKRPAIYEVKPGVRLTELLTLAGGLTPLSDRQRCHLFRLDPERGRIMIDVDLVGALASQGHEKSRPGVAGGDPLLLDGDYVRIGILPTQITNVVSLVGAVKSPGPYEYRPGMKVKDLLVHDQLTMDAYADRAEIVRTDPVTYQTRVIQFSPRALLDGNDAENHVLQRLDQVVVASQHRPPKLVLVEGELQRPGYFTIETGERLSSVLKRAGGVTANAFPAGLVLTRESVKLRQQAELERFVASERQRLTAQAAGGAAGATGLSTTAVLSAGGGLAEQQVLSLRLQQLEAITSRLELGRVVIRMESIEHLEGTEDDIILEARDRILMPTPSQTVSIIGSVKNPSTVVYRPGFGLDDYLRQAGGVTEDANKKEMYVMRANGTTDSAYLAVKDLRSGDTIVVPQKIEARTPQLALWQTVASIIGSVALTAAGIAVVGR</sequence>
<dbReference type="Gene3D" id="3.30.1950.10">
    <property type="entry name" value="wza like domain"/>
    <property type="match status" value="1"/>
</dbReference>
<evidence type="ECO:0000256" key="9">
    <source>
        <dbReference type="ARBA" id="ARBA00023065"/>
    </source>
</evidence>
<keyword evidence="16" id="KW-1133">Transmembrane helix</keyword>
<keyword evidence="8" id="KW-0625">Polysaccharide transport</keyword>
<keyword evidence="13" id="KW-0998">Cell outer membrane</keyword>
<name>A0ABM8QFW5_9BACT</name>
<feature type="region of interest" description="Disordered" evidence="15">
    <location>
        <begin position="179"/>
        <end position="213"/>
    </location>
</feature>
<feature type="transmembrane region" description="Helical" evidence="16">
    <location>
        <begin position="854"/>
        <end position="876"/>
    </location>
</feature>
<reference evidence="20 21" key="1">
    <citation type="submission" date="2021-02" db="EMBL/GenBank/DDBJ databases">
        <authorList>
            <person name="Han P."/>
        </authorList>
    </citation>
    <scope>NUCLEOTIDE SEQUENCE [LARGE SCALE GENOMIC DNA]</scope>
    <source>
        <strain evidence="20">Candidatus Nitrospira sp. ZN2</strain>
    </source>
</reference>
<evidence type="ECO:0000256" key="12">
    <source>
        <dbReference type="ARBA" id="ARBA00023139"/>
    </source>
</evidence>
<feature type="domain" description="Soluble ligand binding" evidence="18">
    <location>
        <begin position="776"/>
        <end position="823"/>
    </location>
</feature>
<evidence type="ECO:0000256" key="7">
    <source>
        <dbReference type="ARBA" id="ARBA00022729"/>
    </source>
</evidence>
<dbReference type="Pfam" id="PF10531">
    <property type="entry name" value="SLBB"/>
    <property type="match status" value="4"/>
</dbReference>
<evidence type="ECO:0000256" key="5">
    <source>
        <dbReference type="ARBA" id="ARBA00022597"/>
    </source>
</evidence>
<keyword evidence="14" id="KW-0449">Lipoprotein</keyword>
<keyword evidence="4" id="KW-1134">Transmembrane beta strand</keyword>
<dbReference type="InterPro" id="IPR054765">
    <property type="entry name" value="SLBB_dom"/>
</dbReference>
<evidence type="ECO:0000256" key="1">
    <source>
        <dbReference type="ARBA" id="ARBA00004571"/>
    </source>
</evidence>
<evidence type="ECO:0000256" key="8">
    <source>
        <dbReference type="ARBA" id="ARBA00023047"/>
    </source>
</evidence>
<keyword evidence="3" id="KW-0813">Transport</keyword>
<feature type="domain" description="Polysaccharide export protein N-terminal" evidence="17">
    <location>
        <begin position="269"/>
        <end position="347"/>
    </location>
</feature>
<evidence type="ECO:0000256" key="2">
    <source>
        <dbReference type="ARBA" id="ARBA00009450"/>
    </source>
</evidence>
<feature type="region of interest" description="Disordered" evidence="15">
    <location>
        <begin position="124"/>
        <end position="160"/>
    </location>
</feature>
<dbReference type="PANTHER" id="PTHR33619">
    <property type="entry name" value="POLYSACCHARIDE EXPORT PROTEIN GFCE-RELATED"/>
    <property type="match status" value="1"/>
</dbReference>
<evidence type="ECO:0000259" key="19">
    <source>
        <dbReference type="Pfam" id="PF22461"/>
    </source>
</evidence>
<dbReference type="SUPFAM" id="SSF142984">
    <property type="entry name" value="Nqo1 middle domain-like"/>
    <property type="match status" value="1"/>
</dbReference>
<keyword evidence="11 16" id="KW-0472">Membrane</keyword>
<feature type="region of interest" description="Disordered" evidence="15">
    <location>
        <begin position="47"/>
        <end position="72"/>
    </location>
</feature>
<comment type="subcellular location">
    <subcellularLocation>
        <location evidence="1">Cell outer membrane</location>
        <topology evidence="1">Multi-pass membrane protein</topology>
    </subcellularLocation>
</comment>
<comment type="similarity">
    <text evidence="2">Belongs to the BexD/CtrA/VexA family.</text>
</comment>
<keyword evidence="10" id="KW-0626">Porin</keyword>
<keyword evidence="7" id="KW-0732">Signal</keyword>
<evidence type="ECO:0000256" key="10">
    <source>
        <dbReference type="ARBA" id="ARBA00023114"/>
    </source>
</evidence>
<evidence type="ECO:0000256" key="3">
    <source>
        <dbReference type="ARBA" id="ARBA00022448"/>
    </source>
</evidence>
<feature type="compositionally biased region" description="Basic and acidic residues" evidence="15">
    <location>
        <begin position="136"/>
        <end position="160"/>
    </location>
</feature>
<dbReference type="Gene3D" id="3.10.560.10">
    <property type="entry name" value="Outer membrane lipoprotein wza domain like"/>
    <property type="match status" value="5"/>
</dbReference>
<accession>A0ABM8QFW5</accession>
<keyword evidence="12" id="KW-0564">Palmitate</keyword>
<feature type="domain" description="Soluble ligand binding" evidence="18">
    <location>
        <begin position="626"/>
        <end position="669"/>
    </location>
</feature>
<keyword evidence="21" id="KW-1185">Reference proteome</keyword>